<comment type="cofactor">
    <cofactor evidence="1">
        <name>FMN</name>
        <dbReference type="ChEBI" id="CHEBI:58210"/>
    </cofactor>
</comment>
<comment type="caution">
    <text evidence="12">The sequence shown here is derived from an EMBL/GenBank/DDBJ whole genome shotgun (WGS) entry which is preliminary data.</text>
</comment>
<dbReference type="Pfam" id="PF07992">
    <property type="entry name" value="Pyr_redox_2"/>
    <property type="match status" value="2"/>
</dbReference>
<evidence type="ECO:0000256" key="7">
    <source>
        <dbReference type="ARBA" id="ARBA00023002"/>
    </source>
</evidence>
<evidence type="ECO:0000259" key="10">
    <source>
        <dbReference type="Pfam" id="PF00724"/>
    </source>
</evidence>
<dbReference type="AlphaFoldDB" id="A0A4R7DVJ7"/>
<evidence type="ECO:0000313" key="12">
    <source>
        <dbReference type="EMBL" id="TDS24891.1"/>
    </source>
</evidence>
<comment type="similarity">
    <text evidence="3">In the N-terminal section; belongs to the NADH:flavin oxidoreductase/NADH oxidase family.</text>
</comment>
<dbReference type="SUPFAM" id="SSF51395">
    <property type="entry name" value="FMN-linked oxidoreductases"/>
    <property type="match status" value="1"/>
</dbReference>
<dbReference type="Gene3D" id="3.20.20.70">
    <property type="entry name" value="Aldolase class I"/>
    <property type="match status" value="1"/>
</dbReference>
<dbReference type="GO" id="GO:0046872">
    <property type="term" value="F:metal ion binding"/>
    <property type="evidence" value="ECO:0007669"/>
    <property type="project" value="UniProtKB-KW"/>
</dbReference>
<dbReference type="InterPro" id="IPR001155">
    <property type="entry name" value="OxRdtase_FMN_N"/>
</dbReference>
<gene>
    <name evidence="12" type="ORF">BY453_1624</name>
</gene>
<feature type="domain" description="FAD/NAD(P)-binding" evidence="11">
    <location>
        <begin position="474"/>
        <end position="612"/>
    </location>
</feature>
<keyword evidence="8" id="KW-0408">Iron</keyword>
<dbReference type="InterPro" id="IPR036188">
    <property type="entry name" value="FAD/NAD-bd_sf"/>
</dbReference>
<keyword evidence="6" id="KW-0479">Metal-binding</keyword>
<dbReference type="GO" id="GO:0010181">
    <property type="term" value="F:FMN binding"/>
    <property type="evidence" value="ECO:0007669"/>
    <property type="project" value="InterPro"/>
</dbReference>
<proteinExistence type="inferred from homology"/>
<dbReference type="InterPro" id="IPR023753">
    <property type="entry name" value="FAD/NAD-binding_dom"/>
</dbReference>
<dbReference type="SUPFAM" id="SSF51905">
    <property type="entry name" value="FAD/NAD(P)-binding domain"/>
    <property type="match status" value="1"/>
</dbReference>
<protein>
    <submittedName>
        <fullName evidence="12">2,4-dienoyl-CoA reductase-like NADH-dependent reductase (Old Yellow Enzyme family)</fullName>
    </submittedName>
</protein>
<evidence type="ECO:0000256" key="5">
    <source>
        <dbReference type="ARBA" id="ARBA00022643"/>
    </source>
</evidence>
<dbReference type="EMBL" id="SOAA01000062">
    <property type="protein sequence ID" value="TDS24891.1"/>
    <property type="molecule type" value="Genomic_DNA"/>
</dbReference>
<dbReference type="Pfam" id="PF00724">
    <property type="entry name" value="Oxidored_FMN"/>
    <property type="match status" value="1"/>
</dbReference>
<dbReference type="Gene3D" id="3.40.50.720">
    <property type="entry name" value="NAD(P)-binding Rossmann-like Domain"/>
    <property type="match status" value="1"/>
</dbReference>
<dbReference type="InterPro" id="IPR051793">
    <property type="entry name" value="NADH:flavin_oxidoreductase"/>
</dbReference>
<keyword evidence="5" id="KW-0288">FMN</keyword>
<organism evidence="12 13">
    <name type="scientific">Halanaerobium congolense</name>
    <dbReference type="NCBI Taxonomy" id="54121"/>
    <lineage>
        <taxon>Bacteria</taxon>
        <taxon>Bacillati</taxon>
        <taxon>Bacillota</taxon>
        <taxon>Clostridia</taxon>
        <taxon>Halanaerobiales</taxon>
        <taxon>Halanaerobiaceae</taxon>
        <taxon>Halanaerobium</taxon>
    </lineage>
</organism>
<dbReference type="PRINTS" id="PR00368">
    <property type="entry name" value="FADPNR"/>
</dbReference>
<evidence type="ECO:0000259" key="11">
    <source>
        <dbReference type="Pfam" id="PF07992"/>
    </source>
</evidence>
<evidence type="ECO:0000256" key="6">
    <source>
        <dbReference type="ARBA" id="ARBA00022723"/>
    </source>
</evidence>
<evidence type="ECO:0000313" key="13">
    <source>
        <dbReference type="Proteomes" id="UP000295758"/>
    </source>
</evidence>
<dbReference type="PRINTS" id="PR00411">
    <property type="entry name" value="PNDRDTASEI"/>
</dbReference>
<evidence type="ECO:0000256" key="2">
    <source>
        <dbReference type="ARBA" id="ARBA00001966"/>
    </source>
</evidence>
<keyword evidence="9" id="KW-0411">Iron-sulfur</keyword>
<feature type="domain" description="NADH:flavin oxidoreductase/NADH oxidase N-terminal" evidence="10">
    <location>
        <begin position="7"/>
        <end position="337"/>
    </location>
</feature>
<dbReference type="Gene3D" id="3.50.50.60">
    <property type="entry name" value="FAD/NAD(P)-binding domain"/>
    <property type="match status" value="1"/>
</dbReference>
<dbReference type="GO" id="GO:0051536">
    <property type="term" value="F:iron-sulfur cluster binding"/>
    <property type="evidence" value="ECO:0007669"/>
    <property type="project" value="UniProtKB-KW"/>
</dbReference>
<evidence type="ECO:0000256" key="1">
    <source>
        <dbReference type="ARBA" id="ARBA00001917"/>
    </source>
</evidence>
<evidence type="ECO:0000256" key="8">
    <source>
        <dbReference type="ARBA" id="ARBA00023004"/>
    </source>
</evidence>
<dbReference type="PANTHER" id="PTHR42917">
    <property type="entry name" value="2,4-DIENOYL-COA REDUCTASE"/>
    <property type="match status" value="1"/>
</dbReference>
<name>A0A4R7DVJ7_9FIRM</name>
<dbReference type="Proteomes" id="UP000295758">
    <property type="component" value="Unassembled WGS sequence"/>
</dbReference>
<feature type="domain" description="FAD/NAD(P)-binding" evidence="11">
    <location>
        <begin position="374"/>
        <end position="461"/>
    </location>
</feature>
<comment type="cofactor">
    <cofactor evidence="2">
        <name>[4Fe-4S] cluster</name>
        <dbReference type="ChEBI" id="CHEBI:49883"/>
    </cofactor>
</comment>
<sequence>MGKEFSKLFEPIEIAGKTVKNRIYLPSMCLNFAGPDGETTDQDLGYYRTQAMGGTGLITVDYACISPEGRGMPGQRGIWKDDFIPGLSRLADVIKSRGATATIQIHHAGVNSQTDDIVGPSAVSNKYFFQTKPRELSTEEAEELIEKYAQACLRAKTAGFDMVTLHGTHGYLICQFLSPLYNRRSDRFGRDRDLFALEIVKRVKELCGQDFPVIFRLDGDELNDGGIDVDSACETAARLEKAGVDMFNITGGTYDTIDYVIPNYFLEGEEPKNYYRFFDIAAKIKEAVNVPVSSGGLISDPRLAEKVLEEEMVDMVFVGRQLIADPFWPQKVMEGKTEEIRPCLACNEGCIRRIFTNKKAWCAVNSLNGYEYKWSNENELSPVKEEKKILIIGAGPAGLESARIASSRGCDVTVIEKEDSIGGAANIAGAPDFKYRFQQLIEWYERQLKQLNVDLRLNTEADSNLINELSPDISIVAAGSEPIIPDIDGIEKALQADDVLTGQEVKCENVIVVGGGQVGIETALYLARKEKNITIVEALSEIGKDVEPSSFLSLTRDIEPKGLFYQYDIKTITGKPVCAIRDNGVVLIDEMGNKELVEAEEVICAVGRKSVNRKNLVNWSEKSGAKTFVIGDAKEPRKVIDAVHEGFSIALDIQ</sequence>
<accession>A0A4R7DVJ7</accession>
<evidence type="ECO:0000256" key="3">
    <source>
        <dbReference type="ARBA" id="ARBA00011048"/>
    </source>
</evidence>
<dbReference type="RefSeq" id="WP_089723448.1">
    <property type="nucleotide sequence ID" value="NZ_FNGB01000071.1"/>
</dbReference>
<keyword evidence="7" id="KW-0560">Oxidoreductase</keyword>
<dbReference type="InterPro" id="IPR013785">
    <property type="entry name" value="Aldolase_TIM"/>
</dbReference>
<keyword evidence="4" id="KW-0285">Flavoprotein</keyword>
<dbReference type="PANTHER" id="PTHR42917:SF2">
    <property type="entry name" value="2,4-DIENOYL-COA REDUCTASE [(2E)-ENOYL-COA-PRODUCING]"/>
    <property type="match status" value="1"/>
</dbReference>
<evidence type="ECO:0000256" key="9">
    <source>
        <dbReference type="ARBA" id="ARBA00023014"/>
    </source>
</evidence>
<dbReference type="CDD" id="cd02803">
    <property type="entry name" value="OYE_like_FMN_family"/>
    <property type="match status" value="1"/>
</dbReference>
<dbReference type="GO" id="GO:0016491">
    <property type="term" value="F:oxidoreductase activity"/>
    <property type="evidence" value="ECO:0007669"/>
    <property type="project" value="UniProtKB-KW"/>
</dbReference>
<reference evidence="12 13" key="1">
    <citation type="submission" date="2019-03" db="EMBL/GenBank/DDBJ databases">
        <title>Deep subsurface shale carbon reservoir microbial communities from Ohio and West Virginia, USA.</title>
        <authorList>
            <person name="Wrighton K."/>
        </authorList>
    </citation>
    <scope>NUCLEOTIDE SEQUENCE [LARGE SCALE GENOMIC DNA]</scope>
    <source>
        <strain evidence="12 13">UTICA-S4D12</strain>
    </source>
</reference>
<evidence type="ECO:0000256" key="4">
    <source>
        <dbReference type="ARBA" id="ARBA00022630"/>
    </source>
</evidence>